<evidence type="ECO:0000256" key="6">
    <source>
        <dbReference type="ARBA" id="ARBA00022843"/>
    </source>
</evidence>
<dbReference type="Pfam" id="PF20845">
    <property type="entry name" value="Pcf11_helical"/>
    <property type="match status" value="1"/>
</dbReference>
<evidence type="ECO:0000256" key="4">
    <source>
        <dbReference type="ARBA" id="ARBA00022553"/>
    </source>
</evidence>
<feature type="compositionally biased region" description="Basic and acidic residues" evidence="15">
    <location>
        <begin position="353"/>
        <end position="375"/>
    </location>
</feature>
<dbReference type="GO" id="GO:0000993">
    <property type="term" value="F:RNA polymerase II complex binding"/>
    <property type="evidence" value="ECO:0007669"/>
    <property type="project" value="InterPro"/>
</dbReference>
<dbReference type="InterPro" id="IPR008942">
    <property type="entry name" value="ENTH_VHS"/>
</dbReference>
<dbReference type="InterPro" id="IPR047415">
    <property type="entry name" value="Pcf11_CID"/>
</dbReference>
<feature type="region of interest" description="Disordered" evidence="15">
    <location>
        <begin position="687"/>
        <end position="745"/>
    </location>
</feature>
<dbReference type="GO" id="GO:0031124">
    <property type="term" value="P:mRNA 3'-end processing"/>
    <property type="evidence" value="ECO:0007669"/>
    <property type="project" value="InterPro"/>
</dbReference>
<dbReference type="GO" id="GO:0003729">
    <property type="term" value="F:mRNA binding"/>
    <property type="evidence" value="ECO:0007669"/>
    <property type="project" value="InterPro"/>
</dbReference>
<feature type="compositionally biased region" description="Polar residues" evidence="15">
    <location>
        <begin position="183"/>
        <end position="196"/>
    </location>
</feature>
<evidence type="ECO:0000256" key="13">
    <source>
        <dbReference type="ARBA" id="ARBA00083113"/>
    </source>
</evidence>
<dbReference type="GO" id="GO:0005849">
    <property type="term" value="C:mRNA cleavage factor complex"/>
    <property type="evidence" value="ECO:0007669"/>
    <property type="project" value="TreeGrafter"/>
</dbReference>
<evidence type="ECO:0000259" key="16">
    <source>
        <dbReference type="PROSITE" id="PS51391"/>
    </source>
</evidence>
<gene>
    <name evidence="17" type="ORF">llap_16967</name>
</gene>
<dbReference type="GO" id="GO:0005737">
    <property type="term" value="C:cytoplasm"/>
    <property type="evidence" value="ECO:0007669"/>
    <property type="project" value="TreeGrafter"/>
</dbReference>
<name>A0A2I0TG21_LIMLA</name>
<dbReference type="InterPro" id="IPR048829">
    <property type="entry name" value="PCF11_RFEG_rpt"/>
</dbReference>
<dbReference type="PANTHER" id="PTHR15921:SF3">
    <property type="entry name" value="PRE-MRNA CLEAVAGE COMPLEX 2 PROTEIN PCF11"/>
    <property type="match status" value="1"/>
</dbReference>
<feature type="compositionally biased region" description="Basic and acidic residues" evidence="15">
    <location>
        <begin position="505"/>
        <end position="521"/>
    </location>
</feature>
<keyword evidence="18" id="KW-1185">Reference proteome</keyword>
<dbReference type="FunFam" id="1.25.40.90:FF:000015">
    <property type="entry name" value="Pre-mRNA cleavage complex 2 protein Pcf11"/>
    <property type="match status" value="1"/>
</dbReference>
<keyword evidence="9" id="KW-0539">Nucleus</keyword>
<feature type="region of interest" description="Disordered" evidence="15">
    <location>
        <begin position="1276"/>
        <end position="1305"/>
    </location>
</feature>
<dbReference type="Proteomes" id="UP000233556">
    <property type="component" value="Unassembled WGS sequence"/>
</dbReference>
<keyword evidence="5" id="KW-0507">mRNA processing</keyword>
<evidence type="ECO:0000256" key="1">
    <source>
        <dbReference type="ARBA" id="ARBA00004123"/>
    </source>
</evidence>
<organism evidence="17 18">
    <name type="scientific">Limosa lapponica baueri</name>
    <dbReference type="NCBI Taxonomy" id="1758121"/>
    <lineage>
        <taxon>Eukaryota</taxon>
        <taxon>Metazoa</taxon>
        <taxon>Chordata</taxon>
        <taxon>Craniata</taxon>
        <taxon>Vertebrata</taxon>
        <taxon>Euteleostomi</taxon>
        <taxon>Archelosauria</taxon>
        <taxon>Archosauria</taxon>
        <taxon>Dinosauria</taxon>
        <taxon>Saurischia</taxon>
        <taxon>Theropoda</taxon>
        <taxon>Coelurosauria</taxon>
        <taxon>Aves</taxon>
        <taxon>Neognathae</taxon>
        <taxon>Neoaves</taxon>
        <taxon>Charadriiformes</taxon>
        <taxon>Scolopacidae</taxon>
        <taxon>Limosa</taxon>
    </lineage>
</organism>
<dbReference type="CDD" id="cd16982">
    <property type="entry name" value="CID_Pcf11"/>
    <property type="match status" value="1"/>
</dbReference>
<evidence type="ECO:0000313" key="18">
    <source>
        <dbReference type="Proteomes" id="UP000233556"/>
    </source>
</evidence>
<dbReference type="PROSITE" id="PS51391">
    <property type="entry name" value="CID"/>
    <property type="match status" value="1"/>
</dbReference>
<reference evidence="18" key="2">
    <citation type="submission" date="2017-12" db="EMBL/GenBank/DDBJ databases">
        <title>Genome sequence of the Bar-tailed Godwit (Limosa lapponica baueri).</title>
        <authorList>
            <person name="Lima N.C.B."/>
            <person name="Parody-Merino A.M."/>
            <person name="Battley P.F."/>
            <person name="Fidler A.E."/>
            <person name="Prosdocimi F."/>
        </authorList>
    </citation>
    <scope>NUCLEOTIDE SEQUENCE [LARGE SCALE GENOMIC DNA]</scope>
</reference>
<evidence type="ECO:0000256" key="8">
    <source>
        <dbReference type="ARBA" id="ARBA00023054"/>
    </source>
</evidence>
<evidence type="ECO:0000256" key="10">
    <source>
        <dbReference type="ARBA" id="ARBA00057101"/>
    </source>
</evidence>
<dbReference type="GO" id="GO:0006369">
    <property type="term" value="P:termination of RNA polymerase II transcription"/>
    <property type="evidence" value="ECO:0007669"/>
    <property type="project" value="InterPro"/>
</dbReference>
<dbReference type="Pfam" id="PF04818">
    <property type="entry name" value="CID"/>
    <property type="match status" value="1"/>
</dbReference>
<feature type="coiled-coil region" evidence="14">
    <location>
        <begin position="218"/>
        <end position="245"/>
    </location>
</feature>
<feature type="compositionally biased region" description="Basic and acidic residues" evidence="15">
    <location>
        <begin position="318"/>
        <end position="328"/>
    </location>
</feature>
<dbReference type="Pfam" id="PF20827">
    <property type="entry name" value="PCF11_charged"/>
    <property type="match status" value="1"/>
</dbReference>
<dbReference type="InterPro" id="IPR048830">
    <property type="entry name" value="PCF11_helical"/>
</dbReference>
<comment type="function">
    <text evidence="10">Component of pre-mRNA cleavage complex II, which promotes transcription termination by RNA polymerase II.</text>
</comment>
<evidence type="ECO:0000256" key="11">
    <source>
        <dbReference type="ARBA" id="ARBA00063659"/>
    </source>
</evidence>
<evidence type="ECO:0000256" key="14">
    <source>
        <dbReference type="SAM" id="Coils"/>
    </source>
</evidence>
<accession>A0A2I0TG21</accession>
<dbReference type="InterPro" id="IPR048832">
    <property type="entry name" value="PCF11_charged"/>
</dbReference>
<keyword evidence="3" id="KW-1017">Isopeptide bond</keyword>
<keyword evidence="4" id="KW-0597">Phosphoprotein</keyword>
<evidence type="ECO:0000256" key="15">
    <source>
        <dbReference type="SAM" id="MobiDB-lite"/>
    </source>
</evidence>
<feature type="compositionally biased region" description="Basic and acidic residues" evidence="15">
    <location>
        <begin position="687"/>
        <end position="698"/>
    </location>
</feature>
<feature type="region of interest" description="Disordered" evidence="15">
    <location>
        <begin position="971"/>
        <end position="1099"/>
    </location>
</feature>
<comment type="subunit">
    <text evidence="11">Associates with the phosphorylated CTD domain of POLR2A /RNA polymerase II.</text>
</comment>
<feature type="compositionally biased region" description="Polar residues" evidence="15">
    <location>
        <begin position="330"/>
        <end position="352"/>
    </location>
</feature>
<evidence type="ECO:0000313" key="17">
    <source>
        <dbReference type="EMBL" id="PKU32729.1"/>
    </source>
</evidence>
<evidence type="ECO:0000256" key="5">
    <source>
        <dbReference type="ARBA" id="ARBA00022664"/>
    </source>
</evidence>
<dbReference type="InterPro" id="IPR006569">
    <property type="entry name" value="CID_dom"/>
</dbReference>
<comment type="subcellular location">
    <subcellularLocation>
        <location evidence="1">Nucleus</location>
    </subcellularLocation>
</comment>
<sequence length="1387" mass="152699">MSAPESSAGSSEAREDACRDYQSSLEDLTFNSKPHINMLTILAEENVPFAKDIVSLIEAQIAKAPASEKLPVMYLMDSIVKNVGREYLTAFTKNLVATFICVFEKVDENTRKSLFKLRSTWDDIFPLKKLYALDVRVNSLDPAWPIKPLPPNVNTSSIHVNPKFLNKSYIKNEVSDLCRQPEESSAPTSAVTSGASTPPAVPEIQKNLTQEQLIRQQLLAKQKQLLELQQKKLELELEQTKAQLAVSLSVQQGSSTIASVPAPSKQHMSPTPHVSVKPPHQTPVQSEKSKPSPSPPLHDIKIVNRDPRLNRMAQHSSHAKDQSHRKEFPPNTTSQSDSKANKTTQADKQNSTKQEKLKASEKTQKKELDQSEAKSKSPSPLKNKLPSTKDTKTQECESTKVSEISKRDPRLKRHLQDKSEGKEEEIRQTGPKQSHVEEGTQAARDERNSSKRNVKQEVRDPRRVKKAQEDRPQETANQHSTKASPDPKENAENWQGSKSGKRWKSGWEENKNSQQNEEHQALGKSPHQRHRENWPAGKGILSPRAPKQQHRLSVDANLQIPKELTSASKRELLKKANERLTSGEITQDEFLMVAHQIRQLFQYQEGKHRCNVWDSPTEEKCGLKKKPLLSDAELTYYEHKAKLKRTQVQHSLSRLDLLDPDDILDYHLPDALLSGIECEQAKAKRGVQFDRKEPFGERSRRHSPVSGTNRPFADNLSPLESRRRLEEQNATKGARGSKNFDPYDSWGESDEFRDALRQQGKNTTEFQKIDGDAICRFDNREERQLLGQAGVREEPRSPFSERFKRARFEDPEKAPFPESPGSRFGGIEAKQRISALMEDRPLFDGSPRPASARVGVDGQGSPFVDGPAAGSSSRIDGPPGQAAMRFEGPLVGAGASQFDGPLAGAGAAGALRFDGPPGQLAGALRFEGPPGQVGGGGPLRFEGPLGQIGGPLRFEGPGGPRFEGPGVGLRFEGPRGQPSGGLRFEGPHGQPMGPRGQPGGGLRFEGPHGQPLGPHGQPGGGLRFEGPHLQPLGPHGQPGGGLRFEGPHGQPMGPHGPSGAGLRFEGPHGPSGAGLRLEGPHGQPGVGPRLIDGPVHQGAGGLRFDGPLGRAGPRFDGCHAAGFDGQPGQLSLLQRFDGIHGQPGPRFERAPGQQGQPRFDTAIPQRFDGPHQPASRFDLPLGLQGARFENVANHPASRLEMSPYGQGGPFVDHPGQGYNGPSHGMQFQRPDLFDGSPGPNFNGPAGPGAQNFPLRAAGHYFDEKGLQGPQYGNFNNMPMGKVNDTSAQPAAEEEDDDQNEDQNVPDLTNFTVEELRQRYDSVINRLYTGIQCYSCGMRFTTSQTDVYADHLDWHYRQNRTEKDVSRKITHRRWYYSLTGGMNVRMLI</sequence>
<keyword evidence="6" id="KW-0832">Ubl conjugation</keyword>
<dbReference type="Gene3D" id="1.25.40.90">
    <property type="match status" value="1"/>
</dbReference>
<feature type="compositionally biased region" description="Basic and acidic residues" evidence="15">
    <location>
        <begin position="720"/>
        <end position="729"/>
    </location>
</feature>
<dbReference type="Pfam" id="PF20844">
    <property type="entry name" value="PCF11_RFEG_rpt"/>
    <property type="match status" value="2"/>
</dbReference>
<feature type="compositionally biased region" description="Acidic residues" evidence="15">
    <location>
        <begin position="1291"/>
        <end position="1300"/>
    </location>
</feature>
<keyword evidence="8 14" id="KW-0175">Coiled coil</keyword>
<dbReference type="InterPro" id="IPR045154">
    <property type="entry name" value="PCF11-like"/>
</dbReference>
<feature type="region of interest" description="Disordered" evidence="15">
    <location>
        <begin position="178"/>
        <end position="201"/>
    </location>
</feature>
<dbReference type="EMBL" id="KZ510922">
    <property type="protein sequence ID" value="PKU32729.1"/>
    <property type="molecule type" value="Genomic_DNA"/>
</dbReference>
<keyword evidence="7" id="KW-0007">Acetylation</keyword>
<reference evidence="18" key="1">
    <citation type="submission" date="2017-11" db="EMBL/GenBank/DDBJ databases">
        <authorList>
            <person name="Lima N.C."/>
            <person name="Parody-Merino A.M."/>
            <person name="Battley P.F."/>
            <person name="Fidler A.E."/>
            <person name="Prosdocimi F."/>
        </authorList>
    </citation>
    <scope>NUCLEOTIDE SEQUENCE [LARGE SCALE GENOMIC DNA]</scope>
</reference>
<feature type="compositionally biased region" description="Basic and acidic residues" evidence="15">
    <location>
        <begin position="434"/>
        <end position="473"/>
    </location>
</feature>
<evidence type="ECO:0000256" key="3">
    <source>
        <dbReference type="ARBA" id="ARBA00022499"/>
    </source>
</evidence>
<feature type="domain" description="CID" evidence="16">
    <location>
        <begin position="13"/>
        <end position="141"/>
    </location>
</feature>
<feature type="compositionally biased region" description="Low complexity" evidence="15">
    <location>
        <begin position="1047"/>
        <end position="1057"/>
    </location>
</feature>
<evidence type="ECO:0000256" key="9">
    <source>
        <dbReference type="ARBA" id="ARBA00023242"/>
    </source>
</evidence>
<feature type="compositionally biased region" description="Basic and acidic residues" evidence="15">
    <location>
        <begin position="298"/>
        <end position="309"/>
    </location>
</feature>
<dbReference type="SMART" id="SM00582">
    <property type="entry name" value="RPR"/>
    <property type="match status" value="1"/>
</dbReference>
<evidence type="ECO:0000256" key="2">
    <source>
        <dbReference type="ARBA" id="ARBA00022481"/>
    </source>
</evidence>
<keyword evidence="2" id="KW-0488">Methylation</keyword>
<dbReference type="PANTHER" id="PTHR15921">
    <property type="entry name" value="PRE-MRNA CLEAVAGE COMPLEX II"/>
    <property type="match status" value="1"/>
</dbReference>
<feature type="compositionally biased region" description="Basic and acidic residues" evidence="15">
    <location>
        <begin position="387"/>
        <end position="427"/>
    </location>
</feature>
<dbReference type="OrthoDB" id="343582at2759"/>
<feature type="compositionally biased region" description="Low complexity" evidence="15">
    <location>
        <begin position="376"/>
        <end position="386"/>
    </location>
</feature>
<feature type="region of interest" description="Disordered" evidence="15">
    <location>
        <begin position="259"/>
        <end position="553"/>
    </location>
</feature>
<evidence type="ECO:0000256" key="12">
    <source>
        <dbReference type="ARBA" id="ARBA00068814"/>
    </source>
</evidence>
<feature type="compositionally biased region" description="Polar residues" evidence="15">
    <location>
        <begin position="474"/>
        <end position="483"/>
    </location>
</feature>
<dbReference type="SUPFAM" id="SSF48464">
    <property type="entry name" value="ENTH/VHS domain"/>
    <property type="match status" value="1"/>
</dbReference>
<evidence type="ECO:0000256" key="7">
    <source>
        <dbReference type="ARBA" id="ARBA00022990"/>
    </source>
</evidence>
<protein>
    <recommendedName>
        <fullName evidence="12">Pre-mRNA cleavage complex 2 protein Pcf11</fullName>
    </recommendedName>
    <alternativeName>
        <fullName evidence="13">Pre-mRNA cleavage complex II protein Pcf11</fullName>
    </alternativeName>
</protein>
<proteinExistence type="predicted"/>